<feature type="domain" description="BRCT" evidence="6">
    <location>
        <begin position="279"/>
        <end position="364"/>
    </location>
</feature>
<dbReference type="CDD" id="cd17709">
    <property type="entry name" value="BRCT_pescadillo_like"/>
    <property type="match status" value="1"/>
</dbReference>
<dbReference type="PANTHER" id="PTHR12221:SF6">
    <property type="entry name" value="PESCADILLO HOMOLOG"/>
    <property type="match status" value="1"/>
</dbReference>
<organism evidence="7 8">
    <name type="scientific">Ditylenchus dipsaci</name>
    <dbReference type="NCBI Taxonomy" id="166011"/>
    <lineage>
        <taxon>Eukaryota</taxon>
        <taxon>Metazoa</taxon>
        <taxon>Ecdysozoa</taxon>
        <taxon>Nematoda</taxon>
        <taxon>Chromadorea</taxon>
        <taxon>Rhabditida</taxon>
        <taxon>Tylenchina</taxon>
        <taxon>Tylenchomorpha</taxon>
        <taxon>Sphaerularioidea</taxon>
        <taxon>Anguinidae</taxon>
        <taxon>Anguininae</taxon>
        <taxon>Ditylenchus</taxon>
    </lineage>
</organism>
<protein>
    <submittedName>
        <fullName evidence="8">BRCT domain-containing protein</fullName>
    </submittedName>
</protein>
<evidence type="ECO:0000256" key="5">
    <source>
        <dbReference type="SAM" id="MobiDB-lite"/>
    </source>
</evidence>
<comment type="subcellular location">
    <subcellularLocation>
        <location evidence="1">Nucleus</location>
    </subcellularLocation>
</comment>
<dbReference type="InterPro" id="IPR010613">
    <property type="entry name" value="PES"/>
</dbReference>
<dbReference type="GO" id="GO:0070545">
    <property type="term" value="C:PeBoW complex"/>
    <property type="evidence" value="ECO:0007669"/>
    <property type="project" value="TreeGrafter"/>
</dbReference>
<dbReference type="GO" id="GO:0000463">
    <property type="term" value="P:maturation of LSU-rRNA from tricistronic rRNA transcript (SSU-rRNA, 5.8S rRNA, LSU-rRNA)"/>
    <property type="evidence" value="ECO:0007669"/>
    <property type="project" value="TreeGrafter"/>
</dbReference>
<dbReference type="Proteomes" id="UP000887574">
    <property type="component" value="Unplaced"/>
</dbReference>
<dbReference type="Pfam" id="PF06732">
    <property type="entry name" value="Pescadillo_N"/>
    <property type="match status" value="1"/>
</dbReference>
<sequence>MRIKKKYEVGTARVFISQKQALNKLQLSLKDFRRLCILKGIYPREPLHAKKANKGSTESKIYYHLKDVNFLSSEPLIKKFREYKIFLRRLTTAKAKREDKKAQSLIENKPVFRLDNLVKERYPTFASALQDLDDALCLLFAFSALTQSKIARPNVIAECRRLTTEFMHFVIESHSLNKVFVSIKGIYYQAEMMARKLLGSWVMKEQLSLGLFYPPQLQKSLVDAVDNDVHEDGGSEDKVYSLALPIDRAEQLEPDVAIDTFDEVDTGENLTEKIQQAQTLRKMFCKFKVVPKEPLTFIIRSCGGTVSWEGSPSQCYNEPSNLVTHQIVDRSVDNFNINRIYIQPQWVFDCFNARRLLPTVKYAPCVSLPPHLSPFAEESVGEYVPQEKLGHLMAGSSKGEPQKKKSKKDALPQKKEVGMKVQVGKAFKENKQKEINQKGHDLKLREMMIQRSIAAFTKRSSSG</sequence>
<feature type="compositionally biased region" description="Basic and acidic residues" evidence="5">
    <location>
        <begin position="400"/>
        <end position="417"/>
    </location>
</feature>
<dbReference type="SUPFAM" id="SSF52113">
    <property type="entry name" value="BRCT domain"/>
    <property type="match status" value="1"/>
</dbReference>
<dbReference type="GO" id="GO:0003723">
    <property type="term" value="F:RNA binding"/>
    <property type="evidence" value="ECO:0007669"/>
    <property type="project" value="TreeGrafter"/>
</dbReference>
<reference evidence="8" key="1">
    <citation type="submission" date="2022-11" db="UniProtKB">
        <authorList>
            <consortium name="WormBaseParasite"/>
        </authorList>
    </citation>
    <scope>IDENTIFICATION</scope>
</reference>
<evidence type="ECO:0000313" key="8">
    <source>
        <dbReference type="WBParaSite" id="jg15178"/>
    </source>
</evidence>
<evidence type="ECO:0000256" key="1">
    <source>
        <dbReference type="ARBA" id="ARBA00004123"/>
    </source>
</evidence>
<accession>A0A915D443</accession>
<evidence type="ECO:0000313" key="7">
    <source>
        <dbReference type="Proteomes" id="UP000887574"/>
    </source>
</evidence>
<dbReference type="PANTHER" id="PTHR12221">
    <property type="entry name" value="PESCADILLO - RELATED"/>
    <property type="match status" value="1"/>
</dbReference>
<evidence type="ECO:0000256" key="2">
    <source>
        <dbReference type="ARBA" id="ARBA00022517"/>
    </source>
</evidence>
<keyword evidence="3" id="KW-0698">rRNA processing</keyword>
<keyword evidence="4" id="KW-0539">Nucleus</keyword>
<dbReference type="AlphaFoldDB" id="A0A915D443"/>
<dbReference type="Gene3D" id="3.40.50.10190">
    <property type="entry name" value="BRCT domain"/>
    <property type="match status" value="1"/>
</dbReference>
<keyword evidence="2" id="KW-0690">Ribosome biogenesis</keyword>
<dbReference type="InterPro" id="IPR036420">
    <property type="entry name" value="BRCT_dom_sf"/>
</dbReference>
<evidence type="ECO:0000259" key="6">
    <source>
        <dbReference type="PROSITE" id="PS50172"/>
    </source>
</evidence>
<proteinExistence type="predicted"/>
<feature type="region of interest" description="Disordered" evidence="5">
    <location>
        <begin position="393"/>
        <end position="417"/>
    </location>
</feature>
<dbReference type="InterPro" id="IPR001357">
    <property type="entry name" value="BRCT_dom"/>
</dbReference>
<evidence type="ECO:0000256" key="3">
    <source>
        <dbReference type="ARBA" id="ARBA00022552"/>
    </source>
</evidence>
<dbReference type="WBParaSite" id="jg15178">
    <property type="protein sequence ID" value="jg15178"/>
    <property type="gene ID" value="jg15178"/>
</dbReference>
<evidence type="ECO:0000256" key="4">
    <source>
        <dbReference type="ARBA" id="ARBA00023242"/>
    </source>
</evidence>
<keyword evidence="7" id="KW-1185">Reference proteome</keyword>
<dbReference type="PROSITE" id="PS50172">
    <property type="entry name" value="BRCT"/>
    <property type="match status" value="1"/>
</dbReference>
<name>A0A915D443_9BILA</name>